<feature type="transmembrane region" description="Helical" evidence="1">
    <location>
        <begin position="60"/>
        <end position="81"/>
    </location>
</feature>
<keyword evidence="3" id="KW-1185">Reference proteome</keyword>
<gene>
    <name evidence="2" type="ORF">K491DRAFT_695944</name>
</gene>
<keyword evidence="1" id="KW-1133">Transmembrane helix</keyword>
<keyword evidence="1" id="KW-0472">Membrane</keyword>
<protein>
    <submittedName>
        <fullName evidence="2">Uncharacterized protein</fullName>
    </submittedName>
</protein>
<sequence>MHTRSRGERVGRQPSPCTANWSAIHRSLDCEHAGRARLTHPIVRSATPPDVTSHTVSSPALSLLLLPGPSCVSVFGLFLVLNASHRAGTERT</sequence>
<accession>A0A6A6SZJ3</accession>
<reference evidence="2" key="1">
    <citation type="journal article" date="2020" name="Stud. Mycol.">
        <title>101 Dothideomycetes genomes: a test case for predicting lifestyles and emergence of pathogens.</title>
        <authorList>
            <person name="Haridas S."/>
            <person name="Albert R."/>
            <person name="Binder M."/>
            <person name="Bloem J."/>
            <person name="Labutti K."/>
            <person name="Salamov A."/>
            <person name="Andreopoulos B."/>
            <person name="Baker S."/>
            <person name="Barry K."/>
            <person name="Bills G."/>
            <person name="Bluhm B."/>
            <person name="Cannon C."/>
            <person name="Castanera R."/>
            <person name="Culley D."/>
            <person name="Daum C."/>
            <person name="Ezra D."/>
            <person name="Gonzalez J."/>
            <person name="Henrissat B."/>
            <person name="Kuo A."/>
            <person name="Liang C."/>
            <person name="Lipzen A."/>
            <person name="Lutzoni F."/>
            <person name="Magnuson J."/>
            <person name="Mondo S."/>
            <person name="Nolan M."/>
            <person name="Ohm R."/>
            <person name="Pangilinan J."/>
            <person name="Park H.-J."/>
            <person name="Ramirez L."/>
            <person name="Alfaro M."/>
            <person name="Sun H."/>
            <person name="Tritt A."/>
            <person name="Yoshinaga Y."/>
            <person name="Zwiers L.-H."/>
            <person name="Turgeon B."/>
            <person name="Goodwin S."/>
            <person name="Spatafora J."/>
            <person name="Crous P."/>
            <person name="Grigoriev I."/>
        </authorList>
    </citation>
    <scope>NUCLEOTIDE SEQUENCE</scope>
    <source>
        <strain evidence="2">CBS 122681</strain>
    </source>
</reference>
<dbReference type="AlphaFoldDB" id="A0A6A6SZJ3"/>
<evidence type="ECO:0000313" key="3">
    <source>
        <dbReference type="Proteomes" id="UP000799324"/>
    </source>
</evidence>
<dbReference type="Proteomes" id="UP000799324">
    <property type="component" value="Unassembled WGS sequence"/>
</dbReference>
<name>A0A6A6SZJ3_9PLEO</name>
<keyword evidence="1" id="KW-0812">Transmembrane</keyword>
<evidence type="ECO:0000256" key="1">
    <source>
        <dbReference type="SAM" id="Phobius"/>
    </source>
</evidence>
<proteinExistence type="predicted"/>
<organism evidence="2 3">
    <name type="scientific">Lophiostoma macrostomum CBS 122681</name>
    <dbReference type="NCBI Taxonomy" id="1314788"/>
    <lineage>
        <taxon>Eukaryota</taxon>
        <taxon>Fungi</taxon>
        <taxon>Dikarya</taxon>
        <taxon>Ascomycota</taxon>
        <taxon>Pezizomycotina</taxon>
        <taxon>Dothideomycetes</taxon>
        <taxon>Pleosporomycetidae</taxon>
        <taxon>Pleosporales</taxon>
        <taxon>Lophiostomataceae</taxon>
        <taxon>Lophiostoma</taxon>
    </lineage>
</organism>
<dbReference type="EMBL" id="MU004411">
    <property type="protein sequence ID" value="KAF2652033.1"/>
    <property type="molecule type" value="Genomic_DNA"/>
</dbReference>
<evidence type="ECO:0000313" key="2">
    <source>
        <dbReference type="EMBL" id="KAF2652033.1"/>
    </source>
</evidence>